<sequence>MEPVIVLNILLSMRTRTRGMVILKERCMDGIEVNVDSLLDQPVALATPLASLAGHSKASNLSKKTVLEKRNFRDVLEEENVLTEAQSKQIFRDAAEFANVSNSACGRAEGKMAVFTEISDEDRNSVAAETAQQAECRPA</sequence>
<dbReference type="InterPro" id="IPR051546">
    <property type="entry name" value="Aspartate_Ammonia-Lyase"/>
</dbReference>
<keyword evidence="2" id="KW-1185">Reference proteome</keyword>
<accession>A0ABS7HB40</accession>
<dbReference type="RefSeq" id="WP_220372323.1">
    <property type="nucleotide sequence ID" value="NZ_JAEUAO010000003.1"/>
</dbReference>
<protein>
    <submittedName>
        <fullName evidence="1">Uncharacterized protein</fullName>
    </submittedName>
</protein>
<organism evidence="1 2">
    <name type="scientific">Rhizobium herbae</name>
    <dbReference type="NCBI Taxonomy" id="508661"/>
    <lineage>
        <taxon>Bacteria</taxon>
        <taxon>Pseudomonadati</taxon>
        <taxon>Pseudomonadota</taxon>
        <taxon>Alphaproteobacteria</taxon>
        <taxon>Hyphomicrobiales</taxon>
        <taxon>Rhizobiaceae</taxon>
        <taxon>Rhizobium/Agrobacterium group</taxon>
        <taxon>Rhizobium</taxon>
    </lineage>
</organism>
<comment type="caution">
    <text evidence="1">The sequence shown here is derived from an EMBL/GenBank/DDBJ whole genome shotgun (WGS) entry which is preliminary data.</text>
</comment>
<dbReference type="PANTHER" id="PTHR42696">
    <property type="entry name" value="ASPARTATE AMMONIA-LYASE"/>
    <property type="match status" value="1"/>
</dbReference>
<evidence type="ECO:0000313" key="1">
    <source>
        <dbReference type="EMBL" id="MBW9064323.1"/>
    </source>
</evidence>
<proteinExistence type="predicted"/>
<dbReference type="Gene3D" id="1.10.40.30">
    <property type="entry name" value="Fumarase/aspartase (C-terminal domain)"/>
    <property type="match status" value="1"/>
</dbReference>
<name>A0ABS7HB40_9HYPH</name>
<reference evidence="1 2" key="1">
    <citation type="journal article" date="2021" name="MBio">
        <title>Poor Competitiveness of Bradyrhizobium in Pigeon Pea Root Colonization in Indian Soils.</title>
        <authorList>
            <person name="Chalasani D."/>
            <person name="Basu A."/>
            <person name="Pullabhotla S.V.S.R.N."/>
            <person name="Jorrin B."/>
            <person name="Neal A.L."/>
            <person name="Poole P.S."/>
            <person name="Podile A.R."/>
            <person name="Tkacz A."/>
        </authorList>
    </citation>
    <scope>NUCLEOTIDE SEQUENCE [LARGE SCALE GENOMIC DNA]</scope>
    <source>
        <strain evidence="1 2">HU44</strain>
    </source>
</reference>
<dbReference type="Proteomes" id="UP000757604">
    <property type="component" value="Unassembled WGS sequence"/>
</dbReference>
<dbReference type="EMBL" id="JAEUAO010000003">
    <property type="protein sequence ID" value="MBW9064323.1"/>
    <property type="molecule type" value="Genomic_DNA"/>
</dbReference>
<dbReference type="PANTHER" id="PTHR42696:SF2">
    <property type="entry name" value="ASPARTATE AMMONIA-LYASE"/>
    <property type="match status" value="1"/>
</dbReference>
<dbReference type="InterPro" id="IPR008948">
    <property type="entry name" value="L-Aspartase-like"/>
</dbReference>
<dbReference type="SUPFAM" id="SSF48557">
    <property type="entry name" value="L-aspartase-like"/>
    <property type="match status" value="1"/>
</dbReference>
<gene>
    <name evidence="1" type="ORF">JNB71_13430</name>
</gene>
<evidence type="ECO:0000313" key="2">
    <source>
        <dbReference type="Proteomes" id="UP000757604"/>
    </source>
</evidence>